<keyword evidence="1 4" id="KW-0560">Oxidoreductase</keyword>
<dbReference type="GeneID" id="25728546"/>
<dbReference type="GO" id="GO:0006538">
    <property type="term" value="P:L-glutamate catabolic process"/>
    <property type="evidence" value="ECO:0007669"/>
    <property type="project" value="TreeGrafter"/>
</dbReference>
<evidence type="ECO:0000256" key="1">
    <source>
        <dbReference type="ARBA" id="ARBA00023002"/>
    </source>
</evidence>
<dbReference type="InterPro" id="IPR036291">
    <property type="entry name" value="NAD(P)-bd_dom_sf"/>
</dbReference>
<dbReference type="SMART" id="SM00839">
    <property type="entry name" value="ELFV_dehydrog"/>
    <property type="match status" value="1"/>
</dbReference>
<name>A0A0D2MPV9_9CHLO</name>
<sequence length="195" mass="21122">MLVASRVAHVTRGRHQVTAVSDASGAILNEAGLDVKGLRAHIAAGHPLVEFGGGGVIPAQELLTVPCDVLMPAAIGGVITDQNAGQLQCKFVVEAANGPTTPEGDAILRDRGIVVLPDIYTNAGGVTVSFFEWVQNLQNFKWEEDDVNRRLDRKMTDAFQNIWKIHKDKGVPLRVAAFIKALHEVTRAELHRGFD</sequence>
<evidence type="ECO:0000313" key="4">
    <source>
        <dbReference type="EMBL" id="KIY96665.1"/>
    </source>
</evidence>
<dbReference type="RefSeq" id="XP_013895685.1">
    <property type="nucleotide sequence ID" value="XM_014040231.1"/>
</dbReference>
<dbReference type="AlphaFoldDB" id="A0A0D2MPV9"/>
<accession>A0A0D2MPV9</accession>
<reference evidence="4 5" key="1">
    <citation type="journal article" date="2013" name="BMC Genomics">
        <title>Reconstruction of the lipid metabolism for the microalga Monoraphidium neglectum from its genome sequence reveals characteristics suitable for biofuel production.</title>
        <authorList>
            <person name="Bogen C."/>
            <person name="Al-Dilaimi A."/>
            <person name="Albersmeier A."/>
            <person name="Wichmann J."/>
            <person name="Grundmann M."/>
            <person name="Rupp O."/>
            <person name="Lauersen K.J."/>
            <person name="Blifernez-Klassen O."/>
            <person name="Kalinowski J."/>
            <person name="Goesmann A."/>
            <person name="Mussgnug J.H."/>
            <person name="Kruse O."/>
        </authorList>
    </citation>
    <scope>NUCLEOTIDE SEQUENCE [LARGE SCALE GENOMIC DNA]</scope>
    <source>
        <strain evidence="4 5">SAG 48.87</strain>
    </source>
</reference>
<dbReference type="STRING" id="145388.A0A0D2MPV9"/>
<dbReference type="PANTHER" id="PTHR11606:SF24">
    <property type="entry name" value="NAD-SPECIFIC GLUTAMATE DEHYDROGENASE"/>
    <property type="match status" value="1"/>
</dbReference>
<evidence type="ECO:0000313" key="5">
    <source>
        <dbReference type="Proteomes" id="UP000054498"/>
    </source>
</evidence>
<dbReference type="EMBL" id="KK102897">
    <property type="protein sequence ID" value="KIY96665.1"/>
    <property type="molecule type" value="Genomic_DNA"/>
</dbReference>
<dbReference type="InterPro" id="IPR006096">
    <property type="entry name" value="Glu/Leu/Phe/Val/Trp_DH_C"/>
</dbReference>
<dbReference type="SUPFAM" id="SSF51735">
    <property type="entry name" value="NAD(P)-binding Rossmann-fold domains"/>
    <property type="match status" value="1"/>
</dbReference>
<proteinExistence type="predicted"/>
<keyword evidence="5" id="KW-1185">Reference proteome</keyword>
<evidence type="ECO:0000259" key="3">
    <source>
        <dbReference type="SMART" id="SM00839"/>
    </source>
</evidence>
<dbReference type="CDD" id="cd01076">
    <property type="entry name" value="NAD_bind_1_Glu_DH"/>
    <property type="match status" value="1"/>
</dbReference>
<dbReference type="Proteomes" id="UP000054498">
    <property type="component" value="Unassembled WGS sequence"/>
</dbReference>
<gene>
    <name evidence="4" type="ORF">MNEG_11298</name>
</gene>
<dbReference type="GO" id="GO:0005739">
    <property type="term" value="C:mitochondrion"/>
    <property type="evidence" value="ECO:0007669"/>
    <property type="project" value="TreeGrafter"/>
</dbReference>
<dbReference type="Gene3D" id="3.40.50.720">
    <property type="entry name" value="NAD(P)-binding Rossmann-like Domain"/>
    <property type="match status" value="1"/>
</dbReference>
<dbReference type="Pfam" id="PF00208">
    <property type="entry name" value="ELFV_dehydrog"/>
    <property type="match status" value="1"/>
</dbReference>
<dbReference type="KEGG" id="mng:MNEG_11298"/>
<dbReference type="OrthoDB" id="6718861at2759"/>
<dbReference type="EC" id="1.4.1.3" evidence="4"/>
<protein>
    <submittedName>
        <fullName evidence="4">Glutamate dehydrogenase (NAD(P)+)</fullName>
        <ecNumber evidence="4">1.4.1.3</ecNumber>
    </submittedName>
</protein>
<dbReference type="GO" id="GO:0004352">
    <property type="term" value="F:glutamate dehydrogenase (NAD+) activity"/>
    <property type="evidence" value="ECO:0007669"/>
    <property type="project" value="TreeGrafter"/>
</dbReference>
<evidence type="ECO:0000256" key="2">
    <source>
        <dbReference type="ARBA" id="ARBA00023027"/>
    </source>
</evidence>
<feature type="domain" description="Glutamate/phenylalanine/leucine/valine/L-tryptophan dehydrogenase C-terminal" evidence="3">
    <location>
        <begin position="2"/>
        <end position="193"/>
    </location>
</feature>
<dbReference type="InterPro" id="IPR033922">
    <property type="entry name" value="NAD_bind_Glu_DH"/>
</dbReference>
<keyword evidence="2" id="KW-0520">NAD</keyword>
<dbReference type="PANTHER" id="PTHR11606">
    <property type="entry name" value="GLUTAMATE DEHYDROGENASE"/>
    <property type="match status" value="1"/>
</dbReference>
<organism evidence="4 5">
    <name type="scientific">Monoraphidium neglectum</name>
    <dbReference type="NCBI Taxonomy" id="145388"/>
    <lineage>
        <taxon>Eukaryota</taxon>
        <taxon>Viridiplantae</taxon>
        <taxon>Chlorophyta</taxon>
        <taxon>core chlorophytes</taxon>
        <taxon>Chlorophyceae</taxon>
        <taxon>CS clade</taxon>
        <taxon>Sphaeropleales</taxon>
        <taxon>Selenastraceae</taxon>
        <taxon>Monoraphidium</taxon>
    </lineage>
</organism>